<dbReference type="EMBL" id="JAESWC010000001">
    <property type="protein sequence ID" value="MBL4934249.1"/>
    <property type="molecule type" value="Genomic_DNA"/>
</dbReference>
<dbReference type="RefSeq" id="WP_202746896.1">
    <property type="nucleotide sequence ID" value="NZ_JAESWC010000001.1"/>
</dbReference>
<dbReference type="InterPro" id="IPR051396">
    <property type="entry name" value="Bact_Antivir_Def_Nuclease"/>
</dbReference>
<evidence type="ECO:0000313" key="4">
    <source>
        <dbReference type="Proteomes" id="UP000632377"/>
    </source>
</evidence>
<dbReference type="Gene3D" id="3.40.50.300">
    <property type="entry name" value="P-loop containing nucleotide triphosphate hydrolases"/>
    <property type="match status" value="1"/>
</dbReference>
<dbReference type="Pfam" id="PF13175">
    <property type="entry name" value="AAA_15"/>
    <property type="match status" value="1"/>
</dbReference>
<reference evidence="3 4" key="1">
    <citation type="submission" date="2021-01" db="EMBL/GenBank/DDBJ databases">
        <title>Genome public.</title>
        <authorList>
            <person name="Liu C."/>
            <person name="Sun Q."/>
        </authorList>
    </citation>
    <scope>NUCLEOTIDE SEQUENCE [LARGE SCALE GENOMIC DNA]</scope>
    <source>
        <strain evidence="3 4">YIM B02515</strain>
    </source>
</reference>
<proteinExistence type="predicted"/>
<evidence type="ECO:0000259" key="1">
    <source>
        <dbReference type="Pfam" id="PF13175"/>
    </source>
</evidence>
<evidence type="ECO:0000259" key="2">
    <source>
        <dbReference type="Pfam" id="PF13304"/>
    </source>
</evidence>
<dbReference type="PANTHER" id="PTHR43581:SF4">
    <property type="entry name" value="ATP_GTP PHOSPHATASE"/>
    <property type="match status" value="1"/>
</dbReference>
<comment type="caution">
    <text evidence="3">The sequence shown here is derived from an EMBL/GenBank/DDBJ whole genome shotgun (WGS) entry which is preliminary data.</text>
</comment>
<dbReference type="InterPro" id="IPR041685">
    <property type="entry name" value="AAA_GajA/Old/RecF-like"/>
</dbReference>
<dbReference type="SUPFAM" id="SSF52540">
    <property type="entry name" value="P-loop containing nucleoside triphosphate hydrolases"/>
    <property type="match status" value="1"/>
</dbReference>
<gene>
    <name evidence="3" type="ORF">JK636_00600</name>
</gene>
<dbReference type="InterPro" id="IPR027417">
    <property type="entry name" value="P-loop_NTPase"/>
</dbReference>
<keyword evidence="4" id="KW-1185">Reference proteome</keyword>
<dbReference type="InterPro" id="IPR003959">
    <property type="entry name" value="ATPase_AAA_core"/>
</dbReference>
<dbReference type="Pfam" id="PF13304">
    <property type="entry name" value="AAA_21"/>
    <property type="match status" value="1"/>
</dbReference>
<feature type="domain" description="ATPase AAA-type core" evidence="2">
    <location>
        <begin position="216"/>
        <end position="295"/>
    </location>
</feature>
<dbReference type="CDD" id="cd00267">
    <property type="entry name" value="ABC_ATPase"/>
    <property type="match status" value="1"/>
</dbReference>
<accession>A0ABS1T7D5</accession>
<protein>
    <submittedName>
        <fullName evidence="3">AAA family ATPase</fullName>
    </submittedName>
</protein>
<dbReference type="PANTHER" id="PTHR43581">
    <property type="entry name" value="ATP/GTP PHOSPHATASE"/>
    <property type="match status" value="1"/>
</dbReference>
<evidence type="ECO:0000313" key="3">
    <source>
        <dbReference type="EMBL" id="MBL4934249.1"/>
    </source>
</evidence>
<sequence length="570" mass="65565">MLESILLENYRCFEKSKMSVRDLTIIVGKNNAGKSSIIESLRMIAMATKKCTKTSYISAPKSLGLPQNIKGFRLPVEKLKIDLRGVIYYYKSDIAKVTACFKSGVTIIVYINKEIAFATIYDKSRNLVSSKAKAISLNISTISILPQIGLIKENEKKLSEGTIIDDMDTYLTSRHFRNEMLLYKKELYNKFKRLAEETWPGLRVRELDYNYSHSEYINFLIEDERFPAEIGLMGSGIQMWLQIIWFICRSGGSETIILDEPDVYMHPDLQLKILKLVRSQFKQVVIATHSIEIISNVSPRNILTIDKHDRQMRYANHLAAVQNIVDDIGSVYNLSLVRLNGSNKCFFVEGEDVKILQQFYNVLYPKNTYSLDAIPSLPLGGFKRINEAFGAAKLLFENSSGHYKCFAILDRDYYSESQIEVQRNKSIDNHLSLHVWSKKELENYIIIPAVLFRITKQSSEMFQEFIEKYEGLIDTFKNDVIDCFTTKIQEEEKKLTAGTAAAKAREYVNLRWTNLDRKLAIVPGKELLRATNNWMRENYKKSCSMKSIFNAMEAGDVDREIVEVLTKLIN</sequence>
<name>A0ABS1T7D5_9CLOT</name>
<organism evidence="3 4">
    <name type="scientific">Clostridium rhizosphaerae</name>
    <dbReference type="NCBI Taxonomy" id="2803861"/>
    <lineage>
        <taxon>Bacteria</taxon>
        <taxon>Bacillati</taxon>
        <taxon>Bacillota</taxon>
        <taxon>Clostridia</taxon>
        <taxon>Eubacteriales</taxon>
        <taxon>Clostridiaceae</taxon>
        <taxon>Clostridium</taxon>
    </lineage>
</organism>
<feature type="domain" description="Endonuclease GajA/Old nuclease/RecF-like AAA" evidence="1">
    <location>
        <begin position="1"/>
        <end position="188"/>
    </location>
</feature>
<dbReference type="Proteomes" id="UP000632377">
    <property type="component" value="Unassembled WGS sequence"/>
</dbReference>